<dbReference type="EMBL" id="SLUM01000020">
    <property type="protein sequence ID" value="TCL54702.1"/>
    <property type="molecule type" value="Genomic_DNA"/>
</dbReference>
<dbReference type="NCBIfam" id="NF045650">
    <property type="entry name" value="CD1247_Nterm"/>
    <property type="match status" value="1"/>
</dbReference>
<dbReference type="OrthoDB" id="2381377at2"/>
<organism evidence="2 3">
    <name type="scientific">Allofournierella massiliensis</name>
    <dbReference type="NCBI Taxonomy" id="1650663"/>
    <lineage>
        <taxon>Bacteria</taxon>
        <taxon>Bacillati</taxon>
        <taxon>Bacillota</taxon>
        <taxon>Clostridia</taxon>
        <taxon>Eubacteriales</taxon>
        <taxon>Oscillospiraceae</taxon>
        <taxon>Allofournierella</taxon>
    </lineage>
</organism>
<protein>
    <submittedName>
        <fullName evidence="2">Uncharacterized protein</fullName>
    </submittedName>
</protein>
<proteinExistence type="predicted"/>
<accession>A0A4V2QB18</accession>
<evidence type="ECO:0000313" key="3">
    <source>
        <dbReference type="Proteomes" id="UP000295184"/>
    </source>
</evidence>
<dbReference type="AlphaFoldDB" id="A0A4V2QB18"/>
<gene>
    <name evidence="2" type="ORF">EDD77_12034</name>
</gene>
<evidence type="ECO:0000313" key="2">
    <source>
        <dbReference type="EMBL" id="TCL54702.1"/>
    </source>
</evidence>
<comment type="caution">
    <text evidence="2">The sequence shown here is derived from an EMBL/GenBank/DDBJ whole genome shotgun (WGS) entry which is preliminary data.</text>
</comment>
<dbReference type="Proteomes" id="UP000295184">
    <property type="component" value="Unassembled WGS sequence"/>
</dbReference>
<dbReference type="InterPro" id="IPR054688">
    <property type="entry name" value="CD1247_N"/>
</dbReference>
<name>A0A4V2QB18_9FIRM</name>
<evidence type="ECO:0000256" key="1">
    <source>
        <dbReference type="SAM" id="MobiDB-lite"/>
    </source>
</evidence>
<dbReference type="STRING" id="1650663.GCA_001486665_00741"/>
<dbReference type="RefSeq" id="WP_058963231.1">
    <property type="nucleotide sequence ID" value="NZ_CABKVM010000013.1"/>
</dbReference>
<feature type="region of interest" description="Disordered" evidence="1">
    <location>
        <begin position="61"/>
        <end position="89"/>
    </location>
</feature>
<sequence length="146" mass="16369">MELKERAAYLKGLMEGLEIGDSKEGKVLKAMYDLLEDLCDTVADMDDDLDQVYDELDAMDEDMDDLEEAVFGDDEDEDDEEEDDEDEEVEAEYELTCPNCGAVTVVDEDTLLNEQVCCGNCGAEFEIEFSECGEDCECGDCTEENE</sequence>
<reference evidence="2 3" key="1">
    <citation type="submission" date="2019-03" db="EMBL/GenBank/DDBJ databases">
        <title>Genomic Encyclopedia of Type Strains, Phase IV (KMG-IV): sequencing the most valuable type-strain genomes for metagenomic binning, comparative biology and taxonomic classification.</title>
        <authorList>
            <person name="Goeker M."/>
        </authorList>
    </citation>
    <scope>NUCLEOTIDE SEQUENCE [LARGE SCALE GENOMIC DNA]</scope>
    <source>
        <strain evidence="2 3">DSM 100451</strain>
    </source>
</reference>